<dbReference type="SUPFAM" id="SSF48452">
    <property type="entry name" value="TPR-like"/>
    <property type="match status" value="1"/>
</dbReference>
<dbReference type="AlphaFoldDB" id="A0AAP0E6Y7"/>
<accession>A0AAP0E6Y7</accession>
<proteinExistence type="predicted"/>
<dbReference type="CDD" id="cd21377">
    <property type="entry name" value="CTWD_Cns1-like"/>
    <property type="match status" value="1"/>
</dbReference>
<sequence length="358" mass="40350">MALWMEAGSEPKTEGEKADLAAIAAIKESAALDLKEKGNQYVKMGKRHYSDAIDCYTRALKQKALNDSDHSIILANRAHVNLLLGNYKHALLDAEEAIALSPINIKAHYRATKAAFGLDLLTEASFFCQAGLKQDPHNEELKLIMKQIDSRQSERRKREIEVAKSVAAAKDLVSVIMNRGLRLGKPMYEELSGKRKPMLDKDSVLHWPVVFLYAEVMSSDLIEDFCETDMLSVHLDMISFSLKKPVLGIDEAVNYIRDSRYLFPETGPGSSASKFKVLSMFLEGKVHYLFLMMSSIALNRTQWKSRGPVKYVKVNEKKTLLDVLRQPQLVIPGIPVFYVVSKKSSFYKEFKTGNWSAP</sequence>
<reference evidence="1 2" key="1">
    <citation type="submission" date="2024-01" db="EMBL/GenBank/DDBJ databases">
        <title>Genome assemblies of Stephania.</title>
        <authorList>
            <person name="Yang L."/>
        </authorList>
    </citation>
    <scope>NUCLEOTIDE SEQUENCE [LARGE SCALE GENOMIC DNA]</scope>
    <source>
        <strain evidence="1">YNDBR</strain>
        <tissue evidence="1">Leaf</tissue>
    </source>
</reference>
<dbReference type="InterPro" id="IPR011990">
    <property type="entry name" value="TPR-like_helical_dom_sf"/>
</dbReference>
<dbReference type="Gene3D" id="1.25.40.10">
    <property type="entry name" value="Tetratricopeptide repeat domain"/>
    <property type="match status" value="1"/>
</dbReference>
<dbReference type="GO" id="GO:0030544">
    <property type="term" value="F:Hsp70 protein binding"/>
    <property type="evidence" value="ECO:0007669"/>
    <property type="project" value="TreeGrafter"/>
</dbReference>
<evidence type="ECO:0000313" key="1">
    <source>
        <dbReference type="EMBL" id="KAK9087741.1"/>
    </source>
</evidence>
<comment type="caution">
    <text evidence="1">The sequence shown here is derived from an EMBL/GenBank/DDBJ whole genome shotgun (WGS) entry which is preliminary data.</text>
</comment>
<dbReference type="Proteomes" id="UP001420932">
    <property type="component" value="Unassembled WGS sequence"/>
</dbReference>
<gene>
    <name evidence="1" type="ORF">Syun_030135</name>
</gene>
<evidence type="ECO:0000313" key="2">
    <source>
        <dbReference type="Proteomes" id="UP001420932"/>
    </source>
</evidence>
<name>A0AAP0E6Y7_9MAGN</name>
<protein>
    <submittedName>
        <fullName evidence="1">Uncharacterized protein</fullName>
    </submittedName>
</protein>
<dbReference type="PANTHER" id="PTHR46035">
    <property type="entry name" value="TETRATRICOPEPTIDE REPEAT PROTEIN 4"/>
    <property type="match status" value="1"/>
</dbReference>
<dbReference type="SMART" id="SM00028">
    <property type="entry name" value="TPR"/>
    <property type="match status" value="3"/>
</dbReference>
<keyword evidence="2" id="KW-1185">Reference proteome</keyword>
<organism evidence="1 2">
    <name type="scientific">Stephania yunnanensis</name>
    <dbReference type="NCBI Taxonomy" id="152371"/>
    <lineage>
        <taxon>Eukaryota</taxon>
        <taxon>Viridiplantae</taxon>
        <taxon>Streptophyta</taxon>
        <taxon>Embryophyta</taxon>
        <taxon>Tracheophyta</taxon>
        <taxon>Spermatophyta</taxon>
        <taxon>Magnoliopsida</taxon>
        <taxon>Ranunculales</taxon>
        <taxon>Menispermaceae</taxon>
        <taxon>Menispermoideae</taxon>
        <taxon>Cissampelideae</taxon>
        <taxon>Stephania</taxon>
    </lineage>
</organism>
<dbReference type="GO" id="GO:0051879">
    <property type="term" value="F:Hsp90 protein binding"/>
    <property type="evidence" value="ECO:0007669"/>
    <property type="project" value="TreeGrafter"/>
</dbReference>
<dbReference type="GO" id="GO:0006457">
    <property type="term" value="P:protein folding"/>
    <property type="evidence" value="ECO:0007669"/>
    <property type="project" value="TreeGrafter"/>
</dbReference>
<dbReference type="GO" id="GO:0005634">
    <property type="term" value="C:nucleus"/>
    <property type="evidence" value="ECO:0007669"/>
    <property type="project" value="TreeGrafter"/>
</dbReference>
<dbReference type="EMBL" id="JBBNAF010000013">
    <property type="protein sequence ID" value="KAK9087741.1"/>
    <property type="molecule type" value="Genomic_DNA"/>
</dbReference>
<dbReference type="GO" id="GO:0005829">
    <property type="term" value="C:cytosol"/>
    <property type="evidence" value="ECO:0007669"/>
    <property type="project" value="TreeGrafter"/>
</dbReference>
<dbReference type="PANTHER" id="PTHR46035:SF1">
    <property type="entry name" value="TETRATRICOPEPTIDE REPEAT PROTEIN 4"/>
    <property type="match status" value="1"/>
</dbReference>
<dbReference type="InterPro" id="IPR019734">
    <property type="entry name" value="TPR_rpt"/>
</dbReference>